<feature type="non-terminal residue" evidence="2">
    <location>
        <position position="1"/>
    </location>
</feature>
<organism evidence="2 3">
    <name type="scientific">Hydnomerulius pinastri MD-312</name>
    <dbReference type="NCBI Taxonomy" id="994086"/>
    <lineage>
        <taxon>Eukaryota</taxon>
        <taxon>Fungi</taxon>
        <taxon>Dikarya</taxon>
        <taxon>Basidiomycota</taxon>
        <taxon>Agaricomycotina</taxon>
        <taxon>Agaricomycetes</taxon>
        <taxon>Agaricomycetidae</taxon>
        <taxon>Boletales</taxon>
        <taxon>Boletales incertae sedis</taxon>
        <taxon>Leucogyrophana</taxon>
    </lineage>
</organism>
<keyword evidence="1" id="KW-0472">Membrane</keyword>
<dbReference type="AlphaFoldDB" id="A0A0C9WBR2"/>
<dbReference type="EMBL" id="KN839866">
    <property type="protein sequence ID" value="KIJ61037.1"/>
    <property type="molecule type" value="Genomic_DNA"/>
</dbReference>
<keyword evidence="1" id="KW-0812">Transmembrane</keyword>
<dbReference type="HOGENOM" id="CLU_2460742_0_0_1"/>
<keyword evidence="3" id="KW-1185">Reference proteome</keyword>
<proteinExistence type="predicted"/>
<feature type="transmembrane region" description="Helical" evidence="1">
    <location>
        <begin position="59"/>
        <end position="79"/>
    </location>
</feature>
<keyword evidence="1" id="KW-1133">Transmembrane helix</keyword>
<evidence type="ECO:0000313" key="2">
    <source>
        <dbReference type="EMBL" id="KIJ61037.1"/>
    </source>
</evidence>
<reference evidence="2 3" key="1">
    <citation type="submission" date="2014-04" db="EMBL/GenBank/DDBJ databases">
        <title>Evolutionary Origins and Diversification of the Mycorrhizal Mutualists.</title>
        <authorList>
            <consortium name="DOE Joint Genome Institute"/>
            <consortium name="Mycorrhizal Genomics Consortium"/>
            <person name="Kohler A."/>
            <person name="Kuo A."/>
            <person name="Nagy L.G."/>
            <person name="Floudas D."/>
            <person name="Copeland A."/>
            <person name="Barry K.W."/>
            <person name="Cichocki N."/>
            <person name="Veneault-Fourrey C."/>
            <person name="LaButti K."/>
            <person name="Lindquist E.A."/>
            <person name="Lipzen A."/>
            <person name="Lundell T."/>
            <person name="Morin E."/>
            <person name="Murat C."/>
            <person name="Riley R."/>
            <person name="Ohm R."/>
            <person name="Sun H."/>
            <person name="Tunlid A."/>
            <person name="Henrissat B."/>
            <person name="Grigoriev I.V."/>
            <person name="Hibbett D.S."/>
            <person name="Martin F."/>
        </authorList>
    </citation>
    <scope>NUCLEOTIDE SEQUENCE [LARGE SCALE GENOMIC DNA]</scope>
    <source>
        <strain evidence="2 3">MD-312</strain>
    </source>
</reference>
<evidence type="ECO:0000256" key="1">
    <source>
        <dbReference type="SAM" id="Phobius"/>
    </source>
</evidence>
<accession>A0A0C9WBR2</accession>
<gene>
    <name evidence="2" type="ORF">HYDPIDRAFT_97559</name>
</gene>
<name>A0A0C9WBR2_9AGAM</name>
<sequence length="89" mass="10000">THSMAHPYWYAQVLGIYYADIQLLDGSVNFHTLPEPGYQAGLQTGQLPKVGFVPSSDPAVFRFLDLNLIICAMHLIVLVSKVHHSYLHH</sequence>
<dbReference type="OrthoDB" id="3267098at2759"/>
<protein>
    <submittedName>
        <fullName evidence="2">Uncharacterized protein</fullName>
    </submittedName>
</protein>
<dbReference type="Proteomes" id="UP000053820">
    <property type="component" value="Unassembled WGS sequence"/>
</dbReference>
<evidence type="ECO:0000313" key="3">
    <source>
        <dbReference type="Proteomes" id="UP000053820"/>
    </source>
</evidence>